<organism evidence="1 2">
    <name type="scientific">Krasilnikovia cinnamomea</name>
    <dbReference type="NCBI Taxonomy" id="349313"/>
    <lineage>
        <taxon>Bacteria</taxon>
        <taxon>Bacillati</taxon>
        <taxon>Actinomycetota</taxon>
        <taxon>Actinomycetes</taxon>
        <taxon>Micromonosporales</taxon>
        <taxon>Micromonosporaceae</taxon>
        <taxon>Krasilnikovia</taxon>
    </lineage>
</organism>
<name>A0A4Q7ZUP7_9ACTN</name>
<dbReference type="InterPro" id="IPR019587">
    <property type="entry name" value="Polyketide_cyclase/dehydratase"/>
</dbReference>
<accession>A0A4Q7ZUP7</accession>
<dbReference type="EMBL" id="SHKY01000001">
    <property type="protein sequence ID" value="RZU54363.1"/>
    <property type="molecule type" value="Genomic_DNA"/>
</dbReference>
<gene>
    <name evidence="1" type="ORF">EV385_6314</name>
</gene>
<protein>
    <submittedName>
        <fullName evidence="1">Carbon monoxide dehydrogenase subunit G</fullName>
    </submittedName>
</protein>
<dbReference type="SUPFAM" id="SSF55961">
    <property type="entry name" value="Bet v1-like"/>
    <property type="match status" value="1"/>
</dbReference>
<dbReference type="Gene3D" id="3.30.530.20">
    <property type="match status" value="1"/>
</dbReference>
<dbReference type="Pfam" id="PF10604">
    <property type="entry name" value="Polyketide_cyc2"/>
    <property type="match status" value="1"/>
</dbReference>
<dbReference type="Proteomes" id="UP000292564">
    <property type="component" value="Unassembled WGS sequence"/>
</dbReference>
<dbReference type="OrthoDB" id="3529782at2"/>
<dbReference type="RefSeq" id="WP_130512725.1">
    <property type="nucleotide sequence ID" value="NZ_SHKY01000001.1"/>
</dbReference>
<comment type="caution">
    <text evidence="1">The sequence shown here is derived from an EMBL/GenBank/DDBJ whole genome shotgun (WGS) entry which is preliminary data.</text>
</comment>
<reference evidence="1 2" key="1">
    <citation type="submission" date="2019-02" db="EMBL/GenBank/DDBJ databases">
        <title>Sequencing the genomes of 1000 actinobacteria strains.</title>
        <authorList>
            <person name="Klenk H.-P."/>
        </authorList>
    </citation>
    <scope>NUCLEOTIDE SEQUENCE [LARGE SCALE GENOMIC DNA]</scope>
    <source>
        <strain evidence="1 2">DSM 45162</strain>
    </source>
</reference>
<sequence length="149" mass="15995">MPIDTLRHGFAVAAPPETVHAHLADPHSYVGLSPLVVAVRDVRPVRDAQGRDAVGYVAVERFRLGPLRWDNPIAVTLRTAGSALVSTVVSPGRVRLVATVELAPNGTGTRVTETVEVRCPGVLRAFVLRQARAVQLGRATELARRMAHA</sequence>
<evidence type="ECO:0000313" key="1">
    <source>
        <dbReference type="EMBL" id="RZU54363.1"/>
    </source>
</evidence>
<evidence type="ECO:0000313" key="2">
    <source>
        <dbReference type="Proteomes" id="UP000292564"/>
    </source>
</evidence>
<dbReference type="InterPro" id="IPR023393">
    <property type="entry name" value="START-like_dom_sf"/>
</dbReference>
<dbReference type="CDD" id="cd07812">
    <property type="entry name" value="SRPBCC"/>
    <property type="match status" value="1"/>
</dbReference>
<keyword evidence="2" id="KW-1185">Reference proteome</keyword>
<proteinExistence type="predicted"/>
<dbReference type="AlphaFoldDB" id="A0A4Q7ZUP7"/>